<accession>A0A0A8XTC8</accession>
<evidence type="ECO:0000256" key="1">
    <source>
        <dbReference type="SAM" id="MobiDB-lite"/>
    </source>
</evidence>
<protein>
    <submittedName>
        <fullName evidence="2">Uncharacterized protein</fullName>
    </submittedName>
</protein>
<sequence>MATQLKPSPLLLPSNPRLPRR</sequence>
<proteinExistence type="predicted"/>
<dbReference type="AlphaFoldDB" id="A0A0A8XTC8"/>
<dbReference type="EMBL" id="GBRH01281960">
    <property type="protein sequence ID" value="JAD15935.1"/>
    <property type="molecule type" value="Transcribed_RNA"/>
</dbReference>
<evidence type="ECO:0000313" key="2">
    <source>
        <dbReference type="EMBL" id="JAD15935.1"/>
    </source>
</evidence>
<reference evidence="2" key="1">
    <citation type="submission" date="2014-09" db="EMBL/GenBank/DDBJ databases">
        <authorList>
            <person name="Magalhaes I.L.F."/>
            <person name="Oliveira U."/>
            <person name="Santos F.R."/>
            <person name="Vidigal T.H.D.A."/>
            <person name="Brescovit A.D."/>
            <person name="Santos A.J."/>
        </authorList>
    </citation>
    <scope>NUCLEOTIDE SEQUENCE</scope>
    <source>
        <tissue evidence="2">Shoot tissue taken approximately 20 cm above the soil surface</tissue>
    </source>
</reference>
<organism evidence="2">
    <name type="scientific">Arundo donax</name>
    <name type="common">Giant reed</name>
    <name type="synonym">Donax arundinaceus</name>
    <dbReference type="NCBI Taxonomy" id="35708"/>
    <lineage>
        <taxon>Eukaryota</taxon>
        <taxon>Viridiplantae</taxon>
        <taxon>Streptophyta</taxon>
        <taxon>Embryophyta</taxon>
        <taxon>Tracheophyta</taxon>
        <taxon>Spermatophyta</taxon>
        <taxon>Magnoliopsida</taxon>
        <taxon>Liliopsida</taxon>
        <taxon>Poales</taxon>
        <taxon>Poaceae</taxon>
        <taxon>PACMAD clade</taxon>
        <taxon>Arundinoideae</taxon>
        <taxon>Arundineae</taxon>
        <taxon>Arundo</taxon>
    </lineage>
</organism>
<feature type="region of interest" description="Disordered" evidence="1">
    <location>
        <begin position="1"/>
        <end position="21"/>
    </location>
</feature>
<reference evidence="2" key="2">
    <citation type="journal article" date="2015" name="Data Brief">
        <title>Shoot transcriptome of the giant reed, Arundo donax.</title>
        <authorList>
            <person name="Barrero R.A."/>
            <person name="Guerrero F.D."/>
            <person name="Moolhuijzen P."/>
            <person name="Goolsby J.A."/>
            <person name="Tidwell J."/>
            <person name="Bellgard S.E."/>
            <person name="Bellgard M.I."/>
        </authorList>
    </citation>
    <scope>NUCLEOTIDE SEQUENCE</scope>
    <source>
        <tissue evidence="2">Shoot tissue taken approximately 20 cm above the soil surface</tissue>
    </source>
</reference>
<name>A0A0A8XTC8_ARUDO</name>